<dbReference type="AlphaFoldDB" id="A0AAV4MAS4"/>
<sequence>MQQKGRECRFHNTADVCRTLKFPFADPQMNDEIIRSHCLSRITRTQNCRMQNFAANRRSEMNVATGLFNYCVPNLVWPNDWKVGVANNIPNCLTNGVQFV</sequence>
<proteinExistence type="predicted"/>
<organism evidence="1 2">
    <name type="scientific">Caerostris extrusa</name>
    <name type="common">Bark spider</name>
    <name type="synonym">Caerostris bankana</name>
    <dbReference type="NCBI Taxonomy" id="172846"/>
    <lineage>
        <taxon>Eukaryota</taxon>
        <taxon>Metazoa</taxon>
        <taxon>Ecdysozoa</taxon>
        <taxon>Arthropoda</taxon>
        <taxon>Chelicerata</taxon>
        <taxon>Arachnida</taxon>
        <taxon>Araneae</taxon>
        <taxon>Araneomorphae</taxon>
        <taxon>Entelegynae</taxon>
        <taxon>Araneoidea</taxon>
        <taxon>Araneidae</taxon>
        <taxon>Caerostris</taxon>
    </lineage>
</organism>
<dbReference type="Proteomes" id="UP001054945">
    <property type="component" value="Unassembled WGS sequence"/>
</dbReference>
<comment type="caution">
    <text evidence="1">The sequence shown here is derived from an EMBL/GenBank/DDBJ whole genome shotgun (WGS) entry which is preliminary data.</text>
</comment>
<dbReference type="EMBL" id="BPLR01019539">
    <property type="protein sequence ID" value="GIX68988.1"/>
    <property type="molecule type" value="Genomic_DNA"/>
</dbReference>
<reference evidence="1 2" key="1">
    <citation type="submission" date="2021-06" db="EMBL/GenBank/DDBJ databases">
        <title>Caerostris extrusa draft genome.</title>
        <authorList>
            <person name="Kono N."/>
            <person name="Arakawa K."/>
        </authorList>
    </citation>
    <scope>NUCLEOTIDE SEQUENCE [LARGE SCALE GENOMIC DNA]</scope>
</reference>
<gene>
    <name evidence="1" type="ORF">CEXT_88581</name>
</gene>
<name>A0AAV4MAS4_CAEEX</name>
<evidence type="ECO:0000313" key="1">
    <source>
        <dbReference type="EMBL" id="GIX68988.1"/>
    </source>
</evidence>
<keyword evidence="2" id="KW-1185">Reference proteome</keyword>
<protein>
    <submittedName>
        <fullName evidence="1">Uncharacterized protein</fullName>
    </submittedName>
</protein>
<evidence type="ECO:0000313" key="2">
    <source>
        <dbReference type="Proteomes" id="UP001054945"/>
    </source>
</evidence>
<accession>A0AAV4MAS4</accession>